<dbReference type="OrthoDB" id="5624898at2"/>
<protein>
    <submittedName>
        <fullName evidence="1">Uncharacterized protein</fullName>
    </submittedName>
</protein>
<evidence type="ECO:0000313" key="2">
    <source>
        <dbReference type="Proteomes" id="UP000031623"/>
    </source>
</evidence>
<evidence type="ECO:0000313" key="1">
    <source>
        <dbReference type="EMBL" id="BAP54400.1"/>
    </source>
</evidence>
<dbReference type="EMBL" id="AP014633">
    <property type="protein sequence ID" value="BAP54400.1"/>
    <property type="molecule type" value="Genomic_DNA"/>
</dbReference>
<dbReference type="STRING" id="40754.THII_0103"/>
<reference evidence="1 2" key="1">
    <citation type="journal article" date="2014" name="ISME J.">
        <title>Ecophysiology of Thioploca ingrica as revealed by the complete genome sequence supplemented with proteomic evidence.</title>
        <authorList>
            <person name="Kojima H."/>
            <person name="Ogura Y."/>
            <person name="Yamamoto N."/>
            <person name="Togashi T."/>
            <person name="Mori H."/>
            <person name="Watanabe T."/>
            <person name="Nemoto F."/>
            <person name="Kurokawa K."/>
            <person name="Hayashi T."/>
            <person name="Fukui M."/>
        </authorList>
    </citation>
    <scope>NUCLEOTIDE SEQUENCE [LARGE SCALE GENOMIC DNA]</scope>
</reference>
<dbReference type="KEGG" id="tig:THII_0103"/>
<keyword evidence="2" id="KW-1185">Reference proteome</keyword>
<dbReference type="Proteomes" id="UP000031623">
    <property type="component" value="Chromosome"/>
</dbReference>
<dbReference type="HOGENOM" id="CLU_1712431_0_0_6"/>
<name>A0A090AI09_9GAMM</name>
<gene>
    <name evidence="1" type="ORF">THII_0103</name>
</gene>
<accession>A0A090AI09</accession>
<sequence>MSSITNETEFKNALDQLTLAQQRRVGALFVENVLTLCDDYRVKNALNATKTTEITPDELIAVCRSAKTASIERFTQCGKDVDWLGQAGHFVAAASVACVTPANQIKPTDNIAWTAAMHGRMARMCETIAAGEGSENQETQQQYQILARFLETL</sequence>
<proteinExistence type="predicted"/>
<dbReference type="AlphaFoldDB" id="A0A090AI09"/>
<organism evidence="1 2">
    <name type="scientific">Thioploca ingrica</name>
    <dbReference type="NCBI Taxonomy" id="40754"/>
    <lineage>
        <taxon>Bacteria</taxon>
        <taxon>Pseudomonadati</taxon>
        <taxon>Pseudomonadota</taxon>
        <taxon>Gammaproteobacteria</taxon>
        <taxon>Thiotrichales</taxon>
        <taxon>Thiotrichaceae</taxon>
        <taxon>Thioploca</taxon>
    </lineage>
</organism>